<dbReference type="EMBL" id="CDMY01000314">
    <property type="protein sequence ID" value="CEM01965.1"/>
    <property type="molecule type" value="Genomic_DNA"/>
</dbReference>
<protein>
    <recommendedName>
        <fullName evidence="4">Nucleotide exchange factor Fes1 domain-containing protein</fullName>
    </recommendedName>
</protein>
<dbReference type="GO" id="GO:0000774">
    <property type="term" value="F:adenyl-nucleotide exchange factor activity"/>
    <property type="evidence" value="ECO:0007669"/>
    <property type="project" value="TreeGrafter"/>
</dbReference>
<dbReference type="SUPFAM" id="SSF48371">
    <property type="entry name" value="ARM repeat"/>
    <property type="match status" value="1"/>
</dbReference>
<evidence type="ECO:0008006" key="4">
    <source>
        <dbReference type="Google" id="ProtNLM"/>
    </source>
</evidence>
<dbReference type="InterPro" id="IPR016024">
    <property type="entry name" value="ARM-type_fold"/>
</dbReference>
<dbReference type="AlphaFoldDB" id="A0A0G4EUI6"/>
<dbReference type="PANTHER" id="PTHR19316:SF32">
    <property type="entry name" value="ARM REPEAT SUPERFAMILY PROTEIN"/>
    <property type="match status" value="1"/>
</dbReference>
<organism evidence="2 3">
    <name type="scientific">Vitrella brassicaformis (strain CCMP3155)</name>
    <dbReference type="NCBI Taxonomy" id="1169540"/>
    <lineage>
        <taxon>Eukaryota</taxon>
        <taxon>Sar</taxon>
        <taxon>Alveolata</taxon>
        <taxon>Colpodellida</taxon>
        <taxon>Vitrellaceae</taxon>
        <taxon>Vitrella</taxon>
    </lineage>
</organism>
<gene>
    <name evidence="2" type="ORF">Vbra_8244</name>
</gene>
<dbReference type="Proteomes" id="UP000041254">
    <property type="component" value="Unassembled WGS sequence"/>
</dbReference>
<keyword evidence="3" id="KW-1185">Reference proteome</keyword>
<evidence type="ECO:0000256" key="1">
    <source>
        <dbReference type="SAM" id="MobiDB-lite"/>
    </source>
</evidence>
<dbReference type="InParanoid" id="A0A0G4EUI6"/>
<evidence type="ECO:0000313" key="2">
    <source>
        <dbReference type="EMBL" id="CEM01965.1"/>
    </source>
</evidence>
<feature type="region of interest" description="Disordered" evidence="1">
    <location>
        <begin position="436"/>
        <end position="461"/>
    </location>
</feature>
<accession>A0A0G4EUI6</accession>
<dbReference type="STRING" id="1169540.A0A0G4EUI6"/>
<dbReference type="VEuPathDB" id="CryptoDB:Vbra_8244"/>
<proteinExistence type="predicted"/>
<name>A0A0G4EUI6_VITBC</name>
<dbReference type="PANTHER" id="PTHR19316">
    <property type="entry name" value="PROTEIN FOLDING REGULATOR"/>
    <property type="match status" value="1"/>
</dbReference>
<dbReference type="InterPro" id="IPR011989">
    <property type="entry name" value="ARM-like"/>
</dbReference>
<dbReference type="Gene3D" id="1.25.10.10">
    <property type="entry name" value="Leucine-rich Repeat Variant"/>
    <property type="match status" value="1"/>
</dbReference>
<evidence type="ECO:0000313" key="3">
    <source>
        <dbReference type="Proteomes" id="UP000041254"/>
    </source>
</evidence>
<dbReference type="GO" id="GO:0005783">
    <property type="term" value="C:endoplasmic reticulum"/>
    <property type="evidence" value="ECO:0007669"/>
    <property type="project" value="TreeGrafter"/>
</dbReference>
<sequence length="461" mass="50057">MSAVLHGCAGQMVAIQQTEARDDGDTDGSGKIALPEASNDPTIGNIDAKRSAHEDLLYWAIRNSDPDKIADLAARYQAEGLTIKDKLGQELFDEFFVEETDIMKRIVSHLKNDTLIHNDPDAIEADLLELEELMHQVDNAMNLRAIGGMGVVVSLIFNDTLPASVRTAATWTIGTAAQNNQQVQADLRELNFLPRMGPLTKLECAHSGFANLTEAHAKPSRELCGKLLYTLSAIIKNNRDALAEADQLGVFTWMVDALPRFVEADRASAPILKKVVALLETALVQRPDSDWVDHLALRQPEESMAVVLRSLLSAPINTMPDGRTVNLDLSEKLLALGAAIYERSSAANSFAGNGMSADPTSLLAGLHASEASVAAFKKGADDVVSGCLNATKADGGKGEEDAAHACSGLLELYHHRLEAPLTNDLSRIREARHALEPHHGEEEKGVHRHHPPPEKTRREEL</sequence>
<reference evidence="2 3" key="1">
    <citation type="submission" date="2014-11" db="EMBL/GenBank/DDBJ databases">
        <authorList>
            <person name="Zhu J."/>
            <person name="Qi W."/>
            <person name="Song R."/>
        </authorList>
    </citation>
    <scope>NUCLEOTIDE SEQUENCE [LARGE SCALE GENOMIC DNA]</scope>
</reference>
<dbReference type="InterPro" id="IPR050693">
    <property type="entry name" value="Hsp70_NEF-Inhibitors"/>
</dbReference>
<feature type="region of interest" description="Disordered" evidence="1">
    <location>
        <begin position="18"/>
        <end position="46"/>
    </location>
</feature>